<keyword evidence="2" id="KW-0479">Metal-binding</keyword>
<organism evidence="4 5">
    <name type="scientific">Anaeromassilibacillus senegalensis</name>
    <dbReference type="NCBI Taxonomy" id="1673717"/>
    <lineage>
        <taxon>Bacteria</taxon>
        <taxon>Bacillati</taxon>
        <taxon>Bacillota</taxon>
        <taxon>Clostridia</taxon>
        <taxon>Eubacteriales</taxon>
        <taxon>Acutalibacteraceae</taxon>
        <taxon>Anaeromassilibacillus</taxon>
    </lineage>
</organism>
<dbReference type="Proteomes" id="UP001298681">
    <property type="component" value="Unassembled WGS sequence"/>
</dbReference>
<feature type="binding site" evidence="2">
    <location>
        <position position="146"/>
    </location>
    <ligand>
        <name>Zn(2+)</name>
        <dbReference type="ChEBI" id="CHEBI:29105"/>
    </ligand>
</feature>
<dbReference type="PROSITE" id="PS50305">
    <property type="entry name" value="SIRTUIN"/>
    <property type="match status" value="1"/>
</dbReference>
<dbReference type="SUPFAM" id="SSF52467">
    <property type="entry name" value="DHS-like NAD/FAD-binding domain"/>
    <property type="match status" value="1"/>
</dbReference>
<dbReference type="EMBL" id="JAKNHQ010000004">
    <property type="protein sequence ID" value="MCG4610145.1"/>
    <property type="molecule type" value="Genomic_DNA"/>
</dbReference>
<dbReference type="InterPro" id="IPR029035">
    <property type="entry name" value="DHS-like_NAD/FAD-binding_dom"/>
</dbReference>
<accession>A0ABS9MH53</accession>
<feature type="domain" description="Deacetylase sirtuin-type" evidence="3">
    <location>
        <begin position="5"/>
        <end position="297"/>
    </location>
</feature>
<evidence type="ECO:0000256" key="1">
    <source>
        <dbReference type="ARBA" id="ARBA00023027"/>
    </source>
</evidence>
<dbReference type="RefSeq" id="WP_191395502.1">
    <property type="nucleotide sequence ID" value="NZ_JAKNHQ010000004.1"/>
</dbReference>
<dbReference type="Gene3D" id="3.40.50.1220">
    <property type="entry name" value="TPP-binding domain"/>
    <property type="match status" value="1"/>
</dbReference>
<comment type="caution">
    <text evidence="2">Lacks conserved residue(s) required for the propagation of feature annotation.</text>
</comment>
<feature type="binding site" evidence="2">
    <location>
        <position position="196"/>
    </location>
    <ligand>
        <name>Zn(2+)</name>
        <dbReference type="ChEBI" id="CHEBI:29105"/>
    </ligand>
</feature>
<feature type="binding site" evidence="2">
    <location>
        <position position="142"/>
    </location>
    <ligand>
        <name>Zn(2+)</name>
        <dbReference type="ChEBI" id="CHEBI:29105"/>
    </ligand>
</feature>
<sequence length="297" mass="34029">MLKTERKAEQKVIEFQEVLDQTDTVLIGAGAGLSTAAGFAYGGEPFRRYFADFDEKYGFHDMYSGGFYPFPTLEEHWAYWSRFVFLNRYCDPPKPVYKNLLELVKDKDYFVLTTNVDHCFQKAGFDKHRLFYTQGDYGLWQCSKPCHNKTYDNGDIIRQMVEAQGFQVTGQGMELPTGTVSKMAVPTELVPHCPKCGAPMAMNLRADHTFVQDEGWYIAAGRYDDFVRRHKNTPVLYLELGVGMNTPGIIKYNFWRQVYQNPKANYICINKGQSYAPREIANRSICLDMDAAQVLIG</sequence>
<keyword evidence="1" id="KW-0520">NAD</keyword>
<protein>
    <submittedName>
        <fullName evidence="4">Sir2 silent information regulator family NAD-dependent deacetylase</fullName>
    </submittedName>
</protein>
<proteinExistence type="predicted"/>
<evidence type="ECO:0000259" key="3">
    <source>
        <dbReference type="PROSITE" id="PS50305"/>
    </source>
</evidence>
<keyword evidence="2" id="KW-0862">Zinc</keyword>
<reference evidence="4 5" key="1">
    <citation type="submission" date="2022-01" db="EMBL/GenBank/DDBJ databases">
        <title>Collection of gut derived symbiotic bacterial strains cultured from healthy donors.</title>
        <authorList>
            <person name="Lin H."/>
            <person name="Kohout C."/>
            <person name="Waligurski E."/>
            <person name="Pamer E.G."/>
        </authorList>
    </citation>
    <scope>NUCLEOTIDE SEQUENCE [LARGE SCALE GENOMIC DNA]</scope>
    <source>
        <strain evidence="4 5">DFI.7.58</strain>
    </source>
</reference>
<keyword evidence="5" id="KW-1185">Reference proteome</keyword>
<name>A0ABS9MH53_9FIRM</name>
<comment type="caution">
    <text evidence="4">The sequence shown here is derived from an EMBL/GenBank/DDBJ whole genome shotgun (WGS) entry which is preliminary data.</text>
</comment>
<dbReference type="InterPro" id="IPR026590">
    <property type="entry name" value="Ssirtuin_cat_dom"/>
</dbReference>
<gene>
    <name evidence="4" type="ORF">L0P57_04235</name>
</gene>
<evidence type="ECO:0000313" key="4">
    <source>
        <dbReference type="EMBL" id="MCG4610145.1"/>
    </source>
</evidence>
<evidence type="ECO:0000256" key="2">
    <source>
        <dbReference type="PROSITE-ProRule" id="PRU00236"/>
    </source>
</evidence>
<feature type="binding site" evidence="2">
    <location>
        <position position="193"/>
    </location>
    <ligand>
        <name>Zn(2+)</name>
        <dbReference type="ChEBI" id="CHEBI:29105"/>
    </ligand>
</feature>
<evidence type="ECO:0000313" key="5">
    <source>
        <dbReference type="Proteomes" id="UP001298681"/>
    </source>
</evidence>